<dbReference type="GO" id="GO:0005524">
    <property type="term" value="F:ATP binding"/>
    <property type="evidence" value="ECO:0007669"/>
    <property type="project" value="InterPro"/>
</dbReference>
<dbReference type="AlphaFoldDB" id="A0A328TMN0"/>
<feature type="domain" description="PhoQ Sensor" evidence="1">
    <location>
        <begin position="3"/>
        <end position="106"/>
    </location>
</feature>
<dbReference type="GO" id="GO:0004673">
    <property type="term" value="F:protein histidine kinase activity"/>
    <property type="evidence" value="ECO:0007669"/>
    <property type="project" value="InterPro"/>
</dbReference>
<dbReference type="Pfam" id="PF08918">
    <property type="entry name" value="PhoQ_Sensor"/>
    <property type="match status" value="1"/>
</dbReference>
<dbReference type="GO" id="GO:0016020">
    <property type="term" value="C:membrane"/>
    <property type="evidence" value="ECO:0007669"/>
    <property type="project" value="InterPro"/>
</dbReference>
<reference evidence="2" key="1">
    <citation type="submission" date="2018-04" db="EMBL/GenBank/DDBJ databases">
        <title>Genomes of the Obligate Erwinia dacicola and Facultative Enterobacter sp. OLF Endosymbionts of the Olive Fruit fly, Bactrocera oleae.</title>
        <authorList>
            <person name="Estes A.M."/>
            <person name="Hearn D.J."/>
            <person name="Agarwal S."/>
            <person name="Pierson E.A."/>
            <person name="Dunning-Hotopp J.C."/>
        </authorList>
    </citation>
    <scope>NUCLEOTIDE SEQUENCE [LARGE SCALE GENOMIC DNA]</scope>
    <source>
        <strain evidence="2">Oroville</strain>
    </source>
</reference>
<organism evidence="2 3">
    <name type="scientific">Candidatus Erwinia dacicola</name>
    <dbReference type="NCBI Taxonomy" id="252393"/>
    <lineage>
        <taxon>Bacteria</taxon>
        <taxon>Pseudomonadati</taxon>
        <taxon>Pseudomonadota</taxon>
        <taxon>Gammaproteobacteria</taxon>
        <taxon>Enterobacterales</taxon>
        <taxon>Erwiniaceae</taxon>
        <taxon>Erwinia</taxon>
    </lineage>
</organism>
<comment type="caution">
    <text evidence="2">The sequence shown here is derived from an EMBL/GenBank/DDBJ whole genome shotgun (WGS) entry which is preliminary data.</text>
</comment>
<proteinExistence type="predicted"/>
<protein>
    <submittedName>
        <fullName evidence="2">PhoQ Sensor family protein</fullName>
    </submittedName>
</protein>
<gene>
    <name evidence="2" type="ORF">ACZ87_02963</name>
</gene>
<dbReference type="GO" id="GO:0000160">
    <property type="term" value="P:phosphorelay signal transduction system"/>
    <property type="evidence" value="ECO:0007669"/>
    <property type="project" value="InterPro"/>
</dbReference>
<dbReference type="EMBL" id="LJAM02000413">
    <property type="protein sequence ID" value="RAP70235.1"/>
    <property type="molecule type" value="Genomic_DNA"/>
</dbReference>
<dbReference type="Gene3D" id="3.30.450.140">
    <property type="match status" value="1"/>
</dbReference>
<accession>A0A328TMN0</accession>
<dbReference type="GO" id="GO:0046872">
    <property type="term" value="F:metal ion binding"/>
    <property type="evidence" value="ECO:0007669"/>
    <property type="project" value="InterPro"/>
</dbReference>
<evidence type="ECO:0000313" key="2">
    <source>
        <dbReference type="EMBL" id="RAP70235.1"/>
    </source>
</evidence>
<dbReference type="InterPro" id="IPR015014">
    <property type="entry name" value="PhoQ_Sensor"/>
</dbReference>
<dbReference type="Proteomes" id="UP000244334">
    <property type="component" value="Unassembled WGS sequence"/>
</dbReference>
<name>A0A328TMN0_9GAMM</name>
<sequence>MPFLLATAAVVLTMSLSYGMVAVVGYVVSFDKNTYRMLHSESNLFFTLAQWQDNKLSFVQPQQMSLNFPALVFIYNDRGNLLWQQRDVPDIRSKIRREWLSKSDFY</sequence>
<evidence type="ECO:0000313" key="3">
    <source>
        <dbReference type="Proteomes" id="UP000244334"/>
    </source>
</evidence>
<evidence type="ECO:0000259" key="1">
    <source>
        <dbReference type="Pfam" id="PF08918"/>
    </source>
</evidence>
<keyword evidence="3" id="KW-1185">Reference proteome</keyword>
<dbReference type="InterPro" id="IPR038429">
    <property type="entry name" value="PhoQ_Sensor_sf"/>
</dbReference>